<dbReference type="AlphaFoldDB" id="A0A151HJT1"/>
<name>A0A151HJT1_TOXGO</name>
<dbReference type="GO" id="GO:0006508">
    <property type="term" value="P:proteolysis"/>
    <property type="evidence" value="ECO:0007669"/>
    <property type="project" value="UniProtKB-KW"/>
</dbReference>
<dbReference type="Proteomes" id="UP000075225">
    <property type="component" value="Unassembled WGS sequence"/>
</dbReference>
<comment type="caution">
    <text evidence="2">The sequence shown here is derived from an EMBL/GenBank/DDBJ whole genome shotgun (WGS) entry which is preliminary data.</text>
</comment>
<gene>
    <name evidence="2" type="ORF">TGPRC2_289780B</name>
</gene>
<feature type="region of interest" description="Disordered" evidence="1">
    <location>
        <begin position="1"/>
        <end position="27"/>
    </location>
</feature>
<protein>
    <submittedName>
        <fullName evidence="2">Putative ATP-dependent hsl protease ATP-binding subunit hslU</fullName>
    </submittedName>
</protein>
<evidence type="ECO:0000313" key="2">
    <source>
        <dbReference type="EMBL" id="KYK69574.1"/>
    </source>
</evidence>
<feature type="non-terminal residue" evidence="2">
    <location>
        <position position="27"/>
    </location>
</feature>
<keyword evidence="2" id="KW-0067">ATP-binding</keyword>
<dbReference type="GO" id="GO:0005524">
    <property type="term" value="F:ATP binding"/>
    <property type="evidence" value="ECO:0007669"/>
    <property type="project" value="UniProtKB-KW"/>
</dbReference>
<dbReference type="VEuPathDB" id="ToxoDB:TGPRC2_289780B"/>
<proteinExistence type="predicted"/>
<accession>A0A151HJT1</accession>
<reference evidence="3" key="1">
    <citation type="submission" date="2016-03" db="EMBL/GenBank/DDBJ databases">
        <authorList>
            <person name="Sibley D."/>
            <person name="Venepally P."/>
            <person name="Karamycheva S."/>
            <person name="Hadjithomas M."/>
            <person name="Khan A."/>
            <person name="Brunk B."/>
            <person name="Roos D."/>
            <person name="Caler E."/>
            <person name="Lorenzi H."/>
        </authorList>
    </citation>
    <scope>NUCLEOTIDE SEQUENCE [LARGE SCALE GENOMIC DNA]</scope>
    <source>
        <strain evidence="3">TgCatPRC2</strain>
    </source>
</reference>
<dbReference type="EMBL" id="AHZP02000756">
    <property type="protein sequence ID" value="KYK69574.1"/>
    <property type="molecule type" value="Genomic_DNA"/>
</dbReference>
<dbReference type="GO" id="GO:0008233">
    <property type="term" value="F:peptidase activity"/>
    <property type="evidence" value="ECO:0007669"/>
    <property type="project" value="UniProtKB-KW"/>
</dbReference>
<evidence type="ECO:0000256" key="1">
    <source>
        <dbReference type="SAM" id="MobiDB-lite"/>
    </source>
</evidence>
<keyword evidence="2" id="KW-0547">Nucleotide-binding</keyword>
<evidence type="ECO:0000313" key="3">
    <source>
        <dbReference type="Proteomes" id="UP000075225"/>
    </source>
</evidence>
<sequence>SGSRPRTRSVERQLAPHQDGLHAFRAV</sequence>
<keyword evidence="2" id="KW-0378">Hydrolase</keyword>
<keyword evidence="2" id="KW-0645">Protease</keyword>
<feature type="non-terminal residue" evidence="2">
    <location>
        <position position="1"/>
    </location>
</feature>
<organism evidence="2 3">
    <name type="scientific">Toxoplasma gondii TgCatPRC2</name>
    <dbReference type="NCBI Taxonomy" id="1130821"/>
    <lineage>
        <taxon>Eukaryota</taxon>
        <taxon>Sar</taxon>
        <taxon>Alveolata</taxon>
        <taxon>Apicomplexa</taxon>
        <taxon>Conoidasida</taxon>
        <taxon>Coccidia</taxon>
        <taxon>Eucoccidiorida</taxon>
        <taxon>Eimeriorina</taxon>
        <taxon>Sarcocystidae</taxon>
        <taxon>Toxoplasma</taxon>
    </lineage>
</organism>